<keyword evidence="1" id="KW-0812">Transmembrane</keyword>
<accession>A0A6A6XA90</accession>
<dbReference type="EMBL" id="MU001943">
    <property type="protein sequence ID" value="KAF2793064.1"/>
    <property type="molecule type" value="Genomic_DNA"/>
</dbReference>
<dbReference type="InterPro" id="IPR010718">
    <property type="entry name" value="DUF1294"/>
</dbReference>
<sequence length="131" mass="15058">MPPRSRPYRHRPISAATAVGAFALVLPAINLIRLYTRGGSLLHLGYHCIISGVTFLFYGYDKMQSRNLQWRVKETTLHTLELLGGWPGALIGQHYFQHKTRKTAFQIPFWAIVVGWQVVWWAVWTGRITSH</sequence>
<keyword evidence="1" id="KW-1133">Transmembrane helix</keyword>
<organism evidence="2 3">
    <name type="scientific">Melanomma pulvis-pyrius CBS 109.77</name>
    <dbReference type="NCBI Taxonomy" id="1314802"/>
    <lineage>
        <taxon>Eukaryota</taxon>
        <taxon>Fungi</taxon>
        <taxon>Dikarya</taxon>
        <taxon>Ascomycota</taxon>
        <taxon>Pezizomycotina</taxon>
        <taxon>Dothideomycetes</taxon>
        <taxon>Pleosporomycetidae</taxon>
        <taxon>Pleosporales</taxon>
        <taxon>Melanommataceae</taxon>
        <taxon>Melanomma</taxon>
    </lineage>
</organism>
<dbReference type="Proteomes" id="UP000799757">
    <property type="component" value="Unassembled WGS sequence"/>
</dbReference>
<keyword evidence="3" id="KW-1185">Reference proteome</keyword>
<dbReference type="AlphaFoldDB" id="A0A6A6XA90"/>
<feature type="transmembrane region" description="Helical" evidence="1">
    <location>
        <begin position="12"/>
        <end position="35"/>
    </location>
</feature>
<feature type="transmembrane region" description="Helical" evidence="1">
    <location>
        <begin position="107"/>
        <end position="124"/>
    </location>
</feature>
<name>A0A6A6XA90_9PLEO</name>
<feature type="transmembrane region" description="Helical" evidence="1">
    <location>
        <begin position="41"/>
        <end position="60"/>
    </location>
</feature>
<protein>
    <submittedName>
        <fullName evidence="2">DUF1294-domain-containing protein</fullName>
    </submittedName>
</protein>
<reference evidence="2" key="1">
    <citation type="journal article" date="2020" name="Stud. Mycol.">
        <title>101 Dothideomycetes genomes: a test case for predicting lifestyles and emergence of pathogens.</title>
        <authorList>
            <person name="Haridas S."/>
            <person name="Albert R."/>
            <person name="Binder M."/>
            <person name="Bloem J."/>
            <person name="Labutti K."/>
            <person name="Salamov A."/>
            <person name="Andreopoulos B."/>
            <person name="Baker S."/>
            <person name="Barry K."/>
            <person name="Bills G."/>
            <person name="Bluhm B."/>
            <person name="Cannon C."/>
            <person name="Castanera R."/>
            <person name="Culley D."/>
            <person name="Daum C."/>
            <person name="Ezra D."/>
            <person name="Gonzalez J."/>
            <person name="Henrissat B."/>
            <person name="Kuo A."/>
            <person name="Liang C."/>
            <person name="Lipzen A."/>
            <person name="Lutzoni F."/>
            <person name="Magnuson J."/>
            <person name="Mondo S."/>
            <person name="Nolan M."/>
            <person name="Ohm R."/>
            <person name="Pangilinan J."/>
            <person name="Park H.-J."/>
            <person name="Ramirez L."/>
            <person name="Alfaro M."/>
            <person name="Sun H."/>
            <person name="Tritt A."/>
            <person name="Yoshinaga Y."/>
            <person name="Zwiers L.-H."/>
            <person name="Turgeon B."/>
            <person name="Goodwin S."/>
            <person name="Spatafora J."/>
            <person name="Crous P."/>
            <person name="Grigoriev I."/>
        </authorList>
    </citation>
    <scope>NUCLEOTIDE SEQUENCE</scope>
    <source>
        <strain evidence="2">CBS 109.77</strain>
    </source>
</reference>
<dbReference type="OrthoDB" id="10259680at2759"/>
<proteinExistence type="predicted"/>
<evidence type="ECO:0000313" key="3">
    <source>
        <dbReference type="Proteomes" id="UP000799757"/>
    </source>
</evidence>
<evidence type="ECO:0000256" key="1">
    <source>
        <dbReference type="SAM" id="Phobius"/>
    </source>
</evidence>
<evidence type="ECO:0000313" key="2">
    <source>
        <dbReference type="EMBL" id="KAF2793064.1"/>
    </source>
</evidence>
<dbReference type="Pfam" id="PF06961">
    <property type="entry name" value="DUF1294"/>
    <property type="match status" value="1"/>
</dbReference>
<keyword evidence="1" id="KW-0472">Membrane</keyword>
<gene>
    <name evidence="2" type="ORF">K505DRAFT_325710</name>
</gene>